<dbReference type="EMBL" id="WHUW01000135">
    <property type="protein sequence ID" value="KAF8421892.1"/>
    <property type="molecule type" value="Genomic_DNA"/>
</dbReference>
<protein>
    <submittedName>
        <fullName evidence="4">Uncharacterized protein</fullName>
    </submittedName>
</protein>
<dbReference type="EMBL" id="WHUW01000022">
    <property type="protein sequence ID" value="KAF8436301.1"/>
    <property type="molecule type" value="Genomic_DNA"/>
</dbReference>
<evidence type="ECO:0000313" key="5">
    <source>
        <dbReference type="Proteomes" id="UP001194468"/>
    </source>
</evidence>
<feature type="region of interest" description="Disordered" evidence="1">
    <location>
        <begin position="31"/>
        <end position="52"/>
    </location>
</feature>
<accession>A0AAD4GCJ5</accession>
<dbReference type="Proteomes" id="UP001194468">
    <property type="component" value="Unassembled WGS sequence"/>
</dbReference>
<name>A0AAD4GCJ5_BOLED</name>
<evidence type="ECO:0000256" key="2">
    <source>
        <dbReference type="SAM" id="SignalP"/>
    </source>
</evidence>
<gene>
    <name evidence="3" type="ORF">L210DRAFT_3654354</name>
    <name evidence="4" type="ORF">L210DRAFT_983529</name>
</gene>
<feature type="compositionally biased region" description="Basic and acidic residues" evidence="1">
    <location>
        <begin position="31"/>
        <end position="41"/>
    </location>
</feature>
<keyword evidence="2" id="KW-0732">Signal</keyword>
<dbReference type="AlphaFoldDB" id="A0AAD4GCJ5"/>
<organism evidence="4 5">
    <name type="scientific">Boletus edulis BED1</name>
    <dbReference type="NCBI Taxonomy" id="1328754"/>
    <lineage>
        <taxon>Eukaryota</taxon>
        <taxon>Fungi</taxon>
        <taxon>Dikarya</taxon>
        <taxon>Basidiomycota</taxon>
        <taxon>Agaricomycotina</taxon>
        <taxon>Agaricomycetes</taxon>
        <taxon>Agaricomycetidae</taxon>
        <taxon>Boletales</taxon>
        <taxon>Boletineae</taxon>
        <taxon>Boletaceae</taxon>
        <taxon>Boletoideae</taxon>
        <taxon>Boletus</taxon>
    </lineage>
</organism>
<keyword evidence="5" id="KW-1185">Reference proteome</keyword>
<evidence type="ECO:0000313" key="3">
    <source>
        <dbReference type="EMBL" id="KAF8421892.1"/>
    </source>
</evidence>
<feature type="chain" id="PRO_5042441203" evidence="2">
    <location>
        <begin position="19"/>
        <end position="52"/>
    </location>
</feature>
<comment type="caution">
    <text evidence="4">The sequence shown here is derived from an EMBL/GenBank/DDBJ whole genome shotgun (WGS) entry which is preliminary data.</text>
</comment>
<evidence type="ECO:0000313" key="4">
    <source>
        <dbReference type="EMBL" id="KAF8436301.1"/>
    </source>
</evidence>
<reference evidence="4" key="2">
    <citation type="journal article" date="2020" name="Nat. Commun.">
        <title>Large-scale genome sequencing of mycorrhizal fungi provides insights into the early evolution of symbiotic traits.</title>
        <authorList>
            <person name="Miyauchi S."/>
            <person name="Kiss E."/>
            <person name="Kuo A."/>
            <person name="Drula E."/>
            <person name="Kohler A."/>
            <person name="Sanchez-Garcia M."/>
            <person name="Morin E."/>
            <person name="Andreopoulos B."/>
            <person name="Barry K.W."/>
            <person name="Bonito G."/>
            <person name="Buee M."/>
            <person name="Carver A."/>
            <person name="Chen C."/>
            <person name="Cichocki N."/>
            <person name="Clum A."/>
            <person name="Culley D."/>
            <person name="Crous P.W."/>
            <person name="Fauchery L."/>
            <person name="Girlanda M."/>
            <person name="Hayes R.D."/>
            <person name="Keri Z."/>
            <person name="LaButti K."/>
            <person name="Lipzen A."/>
            <person name="Lombard V."/>
            <person name="Magnuson J."/>
            <person name="Maillard F."/>
            <person name="Murat C."/>
            <person name="Nolan M."/>
            <person name="Ohm R.A."/>
            <person name="Pangilinan J."/>
            <person name="Pereira M.F."/>
            <person name="Perotto S."/>
            <person name="Peter M."/>
            <person name="Pfister S."/>
            <person name="Riley R."/>
            <person name="Sitrit Y."/>
            <person name="Stielow J.B."/>
            <person name="Szollosi G."/>
            <person name="Zifcakova L."/>
            <person name="Stursova M."/>
            <person name="Spatafora J.W."/>
            <person name="Tedersoo L."/>
            <person name="Vaario L.M."/>
            <person name="Yamada A."/>
            <person name="Yan M."/>
            <person name="Wang P."/>
            <person name="Xu J."/>
            <person name="Bruns T."/>
            <person name="Baldrian P."/>
            <person name="Vilgalys R."/>
            <person name="Dunand C."/>
            <person name="Henrissat B."/>
            <person name="Grigoriev I.V."/>
            <person name="Hibbett D."/>
            <person name="Nagy L.G."/>
            <person name="Martin F.M."/>
        </authorList>
    </citation>
    <scope>NUCLEOTIDE SEQUENCE</scope>
    <source>
        <strain evidence="4">BED1</strain>
    </source>
</reference>
<sequence length="52" mass="5569">MQFSPVLLVLAAAAAVIASPAPLGELIERTPEPLAYPDHDGTAWGNPDWKRD</sequence>
<proteinExistence type="predicted"/>
<feature type="signal peptide" evidence="2">
    <location>
        <begin position="1"/>
        <end position="18"/>
    </location>
</feature>
<reference evidence="4" key="1">
    <citation type="submission" date="2019-10" db="EMBL/GenBank/DDBJ databases">
        <authorList>
            <consortium name="DOE Joint Genome Institute"/>
            <person name="Kuo A."/>
            <person name="Miyauchi S."/>
            <person name="Kiss E."/>
            <person name="Drula E."/>
            <person name="Kohler A."/>
            <person name="Sanchez-Garcia M."/>
            <person name="Andreopoulos B."/>
            <person name="Barry K.W."/>
            <person name="Bonito G."/>
            <person name="Buee M."/>
            <person name="Carver A."/>
            <person name="Chen C."/>
            <person name="Cichocki N."/>
            <person name="Clum A."/>
            <person name="Culley D."/>
            <person name="Crous P.W."/>
            <person name="Fauchery L."/>
            <person name="Girlanda M."/>
            <person name="Hayes R."/>
            <person name="Keri Z."/>
            <person name="LaButti K."/>
            <person name="Lipzen A."/>
            <person name="Lombard V."/>
            <person name="Magnuson J."/>
            <person name="Maillard F."/>
            <person name="Morin E."/>
            <person name="Murat C."/>
            <person name="Nolan M."/>
            <person name="Ohm R."/>
            <person name="Pangilinan J."/>
            <person name="Pereira M."/>
            <person name="Perotto S."/>
            <person name="Peter M."/>
            <person name="Riley R."/>
            <person name="Sitrit Y."/>
            <person name="Stielow B."/>
            <person name="Szollosi G."/>
            <person name="Zifcakova L."/>
            <person name="Stursova M."/>
            <person name="Spatafora J.W."/>
            <person name="Tedersoo L."/>
            <person name="Vaario L.-M."/>
            <person name="Yamada A."/>
            <person name="Yan M."/>
            <person name="Wang P."/>
            <person name="Xu J."/>
            <person name="Bruns T."/>
            <person name="Baldrian P."/>
            <person name="Vilgalys R."/>
            <person name="Henrissat B."/>
            <person name="Grigoriev I.V."/>
            <person name="Hibbett D."/>
            <person name="Nagy L.G."/>
            <person name="Martin F.M."/>
        </authorList>
    </citation>
    <scope>NUCLEOTIDE SEQUENCE</scope>
    <source>
        <strain evidence="4">BED1</strain>
    </source>
</reference>
<evidence type="ECO:0000256" key="1">
    <source>
        <dbReference type="SAM" id="MobiDB-lite"/>
    </source>
</evidence>